<sequence>MANVGRPKGENNKDYNYTLRIDEQTRKRLEAYCEKMKIQKSEAIRQALELLLVEEYK</sequence>
<dbReference type="AlphaFoldDB" id="A0A7X2P797"/>
<organism evidence="2 3">
    <name type="scientific">Bilifractor porci</name>
    <dbReference type="NCBI Taxonomy" id="2606636"/>
    <lineage>
        <taxon>Bacteria</taxon>
        <taxon>Bacillati</taxon>
        <taxon>Bacillota</taxon>
        <taxon>Clostridia</taxon>
        <taxon>Lachnospirales</taxon>
        <taxon>Lachnospiraceae</taxon>
        <taxon>Bilifractor</taxon>
    </lineage>
</organism>
<name>A0A7X2P797_9FIRM</name>
<dbReference type="InterPro" id="IPR010985">
    <property type="entry name" value="Ribbon_hlx_hlx"/>
</dbReference>
<dbReference type="GO" id="GO:0006355">
    <property type="term" value="P:regulation of DNA-templated transcription"/>
    <property type="evidence" value="ECO:0007669"/>
    <property type="project" value="InterPro"/>
</dbReference>
<evidence type="ECO:0000259" key="1">
    <source>
        <dbReference type="Pfam" id="PF12651"/>
    </source>
</evidence>
<dbReference type="SUPFAM" id="SSF47598">
    <property type="entry name" value="Ribbon-helix-helix"/>
    <property type="match status" value="1"/>
</dbReference>
<dbReference type="Pfam" id="PF12651">
    <property type="entry name" value="RHH_3"/>
    <property type="match status" value="1"/>
</dbReference>
<evidence type="ECO:0000313" key="3">
    <source>
        <dbReference type="Proteomes" id="UP000466864"/>
    </source>
</evidence>
<keyword evidence="3" id="KW-1185">Reference proteome</keyword>
<protein>
    <submittedName>
        <fullName evidence="2">Ribbon-helix-helix domain-containing protein</fullName>
    </submittedName>
</protein>
<accession>A0A7X2P797</accession>
<proteinExistence type="predicted"/>
<feature type="domain" description="Predicted DNA-binding protein ribbon-helix-helix" evidence="1">
    <location>
        <begin position="17"/>
        <end position="56"/>
    </location>
</feature>
<comment type="caution">
    <text evidence="2">The sequence shown here is derived from an EMBL/GenBank/DDBJ whole genome shotgun (WGS) entry which is preliminary data.</text>
</comment>
<dbReference type="RefSeq" id="WP_154457167.1">
    <property type="nucleotide sequence ID" value="NZ_VUMV01000002.1"/>
</dbReference>
<dbReference type="Proteomes" id="UP000466864">
    <property type="component" value="Unassembled WGS sequence"/>
</dbReference>
<dbReference type="InterPro" id="IPR038733">
    <property type="entry name" value="Predicted_DNA_bind_prot_RHH"/>
</dbReference>
<reference evidence="2 3" key="1">
    <citation type="submission" date="2019-08" db="EMBL/GenBank/DDBJ databases">
        <title>In-depth cultivation of the pig gut microbiome towards novel bacterial diversity and tailored functional studies.</title>
        <authorList>
            <person name="Wylensek D."/>
            <person name="Hitch T.C.A."/>
            <person name="Clavel T."/>
        </authorList>
    </citation>
    <scope>NUCLEOTIDE SEQUENCE [LARGE SCALE GENOMIC DNA]</scope>
    <source>
        <strain evidence="2 3">Oil+RF-744-WCA-WT-13</strain>
    </source>
</reference>
<evidence type="ECO:0000313" key="2">
    <source>
        <dbReference type="EMBL" id="MST81350.1"/>
    </source>
</evidence>
<dbReference type="EMBL" id="VUMV01000002">
    <property type="protein sequence ID" value="MST81350.1"/>
    <property type="molecule type" value="Genomic_DNA"/>
</dbReference>
<gene>
    <name evidence="2" type="ORF">FYJ60_03335</name>
</gene>